<keyword evidence="5" id="KW-1185">Reference proteome</keyword>
<dbReference type="OrthoDB" id="9795331at2"/>
<gene>
    <name evidence="4" type="ORF">SAMN05216217_11216</name>
</gene>
<dbReference type="RefSeq" id="WP_093476851.1">
    <property type="nucleotide sequence ID" value="NZ_FOUI01000012.1"/>
</dbReference>
<dbReference type="SUPFAM" id="SSF52972">
    <property type="entry name" value="ITPase-like"/>
    <property type="match status" value="1"/>
</dbReference>
<proteinExistence type="inferred from homology"/>
<protein>
    <submittedName>
        <fullName evidence="4">XTP/dITP diphosphohydrolase</fullName>
    </submittedName>
</protein>
<dbReference type="Gene3D" id="3.90.950.10">
    <property type="match status" value="1"/>
</dbReference>
<dbReference type="InterPro" id="IPR029001">
    <property type="entry name" value="ITPase-like_fam"/>
</dbReference>
<evidence type="ECO:0000313" key="5">
    <source>
        <dbReference type="Proteomes" id="UP000243629"/>
    </source>
</evidence>
<dbReference type="STRING" id="1720063.SAMN05216217_11216"/>
<keyword evidence="2 4" id="KW-0378">Hydrolase</keyword>
<dbReference type="GO" id="GO:0047429">
    <property type="term" value="F:nucleoside triphosphate diphosphatase activity"/>
    <property type="evidence" value="ECO:0007669"/>
    <property type="project" value="InterPro"/>
</dbReference>
<evidence type="ECO:0000313" key="4">
    <source>
        <dbReference type="EMBL" id="SFM69486.1"/>
    </source>
</evidence>
<comment type="similarity">
    <text evidence="1">Belongs to the HAM1 NTPase family.</text>
</comment>
<dbReference type="GO" id="GO:0009117">
    <property type="term" value="P:nucleotide metabolic process"/>
    <property type="evidence" value="ECO:0007669"/>
    <property type="project" value="UniProtKB-KW"/>
</dbReference>
<dbReference type="InterPro" id="IPR002637">
    <property type="entry name" value="RdgB/HAM1"/>
</dbReference>
<dbReference type="PANTHER" id="PTHR11067:SF9">
    <property type="entry name" value="INOSINE TRIPHOSPHATE PYROPHOSPHATASE"/>
    <property type="match status" value="1"/>
</dbReference>
<dbReference type="GO" id="GO:0009143">
    <property type="term" value="P:nucleoside triphosphate catabolic process"/>
    <property type="evidence" value="ECO:0007669"/>
    <property type="project" value="InterPro"/>
</dbReference>
<organism evidence="4 5">
    <name type="scientific">Halopseudomonas yangmingensis</name>
    <dbReference type="NCBI Taxonomy" id="1720063"/>
    <lineage>
        <taxon>Bacteria</taxon>
        <taxon>Pseudomonadati</taxon>
        <taxon>Pseudomonadota</taxon>
        <taxon>Gammaproteobacteria</taxon>
        <taxon>Pseudomonadales</taxon>
        <taxon>Pseudomonadaceae</taxon>
        <taxon>Halopseudomonas</taxon>
    </lineage>
</organism>
<reference evidence="5" key="1">
    <citation type="submission" date="2016-10" db="EMBL/GenBank/DDBJ databases">
        <authorList>
            <person name="Varghese N."/>
            <person name="Submissions S."/>
        </authorList>
    </citation>
    <scope>NUCLEOTIDE SEQUENCE [LARGE SCALE GENOMIC DNA]</scope>
    <source>
        <strain evidence="5">DSM 24213</strain>
    </source>
</reference>
<name>A0A1I4SYD5_9GAMM</name>
<dbReference type="Proteomes" id="UP000243629">
    <property type="component" value="Unassembled WGS sequence"/>
</dbReference>
<evidence type="ECO:0000256" key="1">
    <source>
        <dbReference type="ARBA" id="ARBA00008023"/>
    </source>
</evidence>
<dbReference type="Pfam" id="PF01725">
    <property type="entry name" value="Ham1p_like"/>
    <property type="match status" value="1"/>
</dbReference>
<dbReference type="PANTHER" id="PTHR11067">
    <property type="entry name" value="INOSINE TRIPHOSPHATE PYROPHOSPHATASE/HAM1 PROTEIN"/>
    <property type="match status" value="1"/>
</dbReference>
<dbReference type="EMBL" id="FOUI01000012">
    <property type="protein sequence ID" value="SFM69486.1"/>
    <property type="molecule type" value="Genomic_DNA"/>
</dbReference>
<evidence type="ECO:0000256" key="2">
    <source>
        <dbReference type="ARBA" id="ARBA00022801"/>
    </source>
</evidence>
<dbReference type="AlphaFoldDB" id="A0A1I4SYD5"/>
<evidence type="ECO:0000256" key="3">
    <source>
        <dbReference type="ARBA" id="ARBA00023080"/>
    </source>
</evidence>
<accession>A0A1I4SYD5</accession>
<keyword evidence="3" id="KW-0546">Nucleotide metabolism</keyword>
<dbReference type="GO" id="GO:0005737">
    <property type="term" value="C:cytoplasm"/>
    <property type="evidence" value="ECO:0007669"/>
    <property type="project" value="TreeGrafter"/>
</dbReference>
<sequence length="186" mass="20564">MKIRFLSGNQHKLNEVRKILEPAGVEVIAVREKIEELQTEDVERLVRDKLSKAFALIGRPLFVEHTGLYLAGMNGLPAGLTQIFWDKLEADKFTTLVQGLGDASVTAKTVLGYCDGRQIHIFSGEVHGIVPAIPAGLRDFQWDCVFVPDGYTETFAEMGDRKNDVSMRRKALDAFAVFLKAAKGAA</sequence>